<dbReference type="InParanoid" id="A0A1Z5T0R7"/>
<dbReference type="SUPFAM" id="SSF53271">
    <property type="entry name" value="PRTase-like"/>
    <property type="match status" value="1"/>
</dbReference>
<keyword evidence="12" id="KW-1185">Reference proteome</keyword>
<dbReference type="NCBIfam" id="NF001097">
    <property type="entry name" value="PRK00129.1"/>
    <property type="match status" value="1"/>
</dbReference>
<dbReference type="PANTHER" id="PTHR32315:SF4">
    <property type="entry name" value="URACIL PHOSPHORIBOSYLTRANSFERASE, CHLOROPLASTIC"/>
    <property type="match status" value="1"/>
</dbReference>
<protein>
    <recommendedName>
        <fullName evidence="4">uracil phosphoribosyltransferase</fullName>
        <ecNumber evidence="4">2.4.2.9</ecNumber>
    </recommendedName>
</protein>
<comment type="similarity">
    <text evidence="3">Belongs to the UPRTase family.</text>
</comment>
<evidence type="ECO:0000256" key="1">
    <source>
        <dbReference type="ARBA" id="ARBA00001946"/>
    </source>
</evidence>
<dbReference type="CDD" id="cd06223">
    <property type="entry name" value="PRTases_typeI"/>
    <property type="match status" value="1"/>
</dbReference>
<evidence type="ECO:0000256" key="4">
    <source>
        <dbReference type="ARBA" id="ARBA00011894"/>
    </source>
</evidence>
<dbReference type="STRING" id="1157616.A0A1Z5T0R7"/>
<dbReference type="FunFam" id="3.40.50.2020:FF:000049">
    <property type="entry name" value="Putative uracil phosphoribosyltransferase urg2"/>
    <property type="match status" value="1"/>
</dbReference>
<dbReference type="InterPro" id="IPR050054">
    <property type="entry name" value="UPRTase/APRTase"/>
</dbReference>
<evidence type="ECO:0000259" key="10">
    <source>
        <dbReference type="Pfam" id="PF14681"/>
    </source>
</evidence>
<comment type="caution">
    <text evidence="11">The sequence shown here is derived from an EMBL/GenBank/DDBJ whole genome shotgun (WGS) entry which is preliminary data.</text>
</comment>
<reference evidence="11 12" key="1">
    <citation type="submission" date="2017-01" db="EMBL/GenBank/DDBJ databases">
        <title>The recent genome duplication of the halophilic yeast Hortaea werneckii: insights from long-read sequencing.</title>
        <authorList>
            <person name="Sinha S."/>
            <person name="Flibotte S."/>
            <person name="Neira M."/>
            <person name="Lenassi M."/>
            <person name="Gostincar C."/>
            <person name="Stajich J.E."/>
            <person name="Nislow C.E."/>
        </authorList>
    </citation>
    <scope>NUCLEOTIDE SEQUENCE [LARGE SCALE GENOMIC DNA]</scope>
    <source>
        <strain evidence="11 12">EXF-2000</strain>
    </source>
</reference>
<sequence>MAPTLPSNAHVSAHPCVRAKLSQLRSASTNARDTKALVHDIATIVGCEAFAHGLTTAEVGKDVSPLGYEYPVEDVSPSSMNIVPILRSGLSMVDPIQALLPSPVPIHHLGMYREKSTLQPVEYYNNLPYHKAGDESKVPELAVIVDPIIATGQTLCAAIDTLKDWGVPRIITISILASEEGLRKASEAWPEGAEMWVGGVDAETDERGMIKPGLGDIGDRLFLTMGK</sequence>
<gene>
    <name evidence="11" type="ORF">BTJ68_10629</name>
</gene>
<dbReference type="Gene3D" id="3.40.50.2020">
    <property type="match status" value="1"/>
</dbReference>
<organism evidence="11 12">
    <name type="scientific">Hortaea werneckii EXF-2000</name>
    <dbReference type="NCBI Taxonomy" id="1157616"/>
    <lineage>
        <taxon>Eukaryota</taxon>
        <taxon>Fungi</taxon>
        <taxon>Dikarya</taxon>
        <taxon>Ascomycota</taxon>
        <taxon>Pezizomycotina</taxon>
        <taxon>Dothideomycetes</taxon>
        <taxon>Dothideomycetidae</taxon>
        <taxon>Mycosphaerellales</taxon>
        <taxon>Teratosphaeriaceae</taxon>
        <taxon>Hortaea</taxon>
    </lineage>
</organism>
<dbReference type="InterPro" id="IPR029057">
    <property type="entry name" value="PRTase-like"/>
</dbReference>
<accession>A0A1Z5T0R7</accession>
<evidence type="ECO:0000256" key="6">
    <source>
        <dbReference type="ARBA" id="ARBA00022676"/>
    </source>
</evidence>
<evidence type="ECO:0000256" key="5">
    <source>
        <dbReference type="ARBA" id="ARBA00022533"/>
    </source>
</evidence>
<evidence type="ECO:0000256" key="7">
    <source>
        <dbReference type="ARBA" id="ARBA00022679"/>
    </source>
</evidence>
<evidence type="ECO:0000256" key="9">
    <source>
        <dbReference type="ARBA" id="ARBA00023134"/>
    </source>
</evidence>
<keyword evidence="8" id="KW-0547">Nucleotide-binding</keyword>
<dbReference type="OrthoDB" id="10257085at2759"/>
<dbReference type="InterPro" id="IPR000836">
    <property type="entry name" value="PRTase_dom"/>
</dbReference>
<evidence type="ECO:0000256" key="3">
    <source>
        <dbReference type="ARBA" id="ARBA00009516"/>
    </source>
</evidence>
<name>A0A1Z5T0R7_HORWE</name>
<keyword evidence="7" id="KW-0808">Transferase</keyword>
<dbReference type="Pfam" id="PF14681">
    <property type="entry name" value="UPRTase"/>
    <property type="match status" value="1"/>
</dbReference>
<keyword evidence="5" id="KW-0021">Allosteric enzyme</keyword>
<dbReference type="PANTHER" id="PTHR32315">
    <property type="entry name" value="ADENINE PHOSPHORIBOSYLTRANSFERASE"/>
    <property type="match status" value="1"/>
</dbReference>
<dbReference type="VEuPathDB" id="FungiDB:BTJ68_10629"/>
<dbReference type="AlphaFoldDB" id="A0A1Z5T0R7"/>
<comment type="cofactor">
    <cofactor evidence="1">
        <name>Mg(2+)</name>
        <dbReference type="ChEBI" id="CHEBI:18420"/>
    </cofactor>
</comment>
<evidence type="ECO:0000313" key="11">
    <source>
        <dbReference type="EMBL" id="OTA28242.1"/>
    </source>
</evidence>
<evidence type="ECO:0000313" key="12">
    <source>
        <dbReference type="Proteomes" id="UP000194280"/>
    </source>
</evidence>
<dbReference type="Proteomes" id="UP000194280">
    <property type="component" value="Unassembled WGS sequence"/>
</dbReference>
<dbReference type="GO" id="GO:0004845">
    <property type="term" value="F:uracil phosphoribosyltransferase activity"/>
    <property type="evidence" value="ECO:0007669"/>
    <property type="project" value="UniProtKB-EC"/>
</dbReference>
<proteinExistence type="inferred from homology"/>
<comment type="pathway">
    <text evidence="2">Pyrimidine metabolism; UMP biosynthesis via salvage pathway; UMP from uracil: step 1/1.</text>
</comment>
<dbReference type="EMBL" id="MUNK01000163">
    <property type="protein sequence ID" value="OTA28242.1"/>
    <property type="molecule type" value="Genomic_DNA"/>
</dbReference>
<keyword evidence="9" id="KW-0342">GTP-binding</keyword>
<evidence type="ECO:0000256" key="8">
    <source>
        <dbReference type="ARBA" id="ARBA00022741"/>
    </source>
</evidence>
<feature type="domain" description="Phosphoribosyltransferase" evidence="10">
    <location>
        <begin position="11"/>
        <end position="224"/>
    </location>
</feature>
<keyword evidence="6" id="KW-0328">Glycosyltransferase</keyword>
<evidence type="ECO:0000256" key="2">
    <source>
        <dbReference type="ARBA" id="ARBA00005180"/>
    </source>
</evidence>
<dbReference type="EC" id="2.4.2.9" evidence="4"/>
<dbReference type="GO" id="GO:0005525">
    <property type="term" value="F:GTP binding"/>
    <property type="evidence" value="ECO:0007669"/>
    <property type="project" value="UniProtKB-KW"/>
</dbReference>